<dbReference type="Proteomes" id="UP000193411">
    <property type="component" value="Unassembled WGS sequence"/>
</dbReference>
<protein>
    <submittedName>
        <fullName evidence="2">Uncharacterized protein</fullName>
    </submittedName>
</protein>
<feature type="compositionally biased region" description="Pro residues" evidence="1">
    <location>
        <begin position="383"/>
        <end position="396"/>
    </location>
</feature>
<evidence type="ECO:0000313" key="3">
    <source>
        <dbReference type="Proteomes" id="UP000193411"/>
    </source>
</evidence>
<feature type="compositionally biased region" description="Low complexity" evidence="1">
    <location>
        <begin position="369"/>
        <end position="382"/>
    </location>
</feature>
<organism evidence="2 3">
    <name type="scientific">Catenaria anguillulae PL171</name>
    <dbReference type="NCBI Taxonomy" id="765915"/>
    <lineage>
        <taxon>Eukaryota</taxon>
        <taxon>Fungi</taxon>
        <taxon>Fungi incertae sedis</taxon>
        <taxon>Blastocladiomycota</taxon>
        <taxon>Blastocladiomycetes</taxon>
        <taxon>Blastocladiales</taxon>
        <taxon>Catenariaceae</taxon>
        <taxon>Catenaria</taxon>
    </lineage>
</organism>
<gene>
    <name evidence="2" type="ORF">BCR44DRAFT_1015999</name>
</gene>
<dbReference type="AlphaFoldDB" id="A0A1Y2HTX5"/>
<dbReference type="EMBL" id="MCFL01000010">
    <property type="protein sequence ID" value="ORZ38046.1"/>
    <property type="molecule type" value="Genomic_DNA"/>
</dbReference>
<reference evidence="2 3" key="1">
    <citation type="submission" date="2016-07" db="EMBL/GenBank/DDBJ databases">
        <title>Pervasive Adenine N6-methylation of Active Genes in Fungi.</title>
        <authorList>
            <consortium name="DOE Joint Genome Institute"/>
            <person name="Mondo S.J."/>
            <person name="Dannebaum R.O."/>
            <person name="Kuo R.C."/>
            <person name="Labutti K."/>
            <person name="Haridas S."/>
            <person name="Kuo A."/>
            <person name="Salamov A."/>
            <person name="Ahrendt S.R."/>
            <person name="Lipzen A."/>
            <person name="Sullivan W."/>
            <person name="Andreopoulos W.B."/>
            <person name="Clum A."/>
            <person name="Lindquist E."/>
            <person name="Daum C."/>
            <person name="Ramamoorthy G.K."/>
            <person name="Gryganskyi A."/>
            <person name="Culley D."/>
            <person name="Magnuson J.K."/>
            <person name="James T.Y."/>
            <person name="O'Malley M.A."/>
            <person name="Stajich J.E."/>
            <person name="Spatafora J.W."/>
            <person name="Visel A."/>
            <person name="Grigoriev I.V."/>
        </authorList>
    </citation>
    <scope>NUCLEOTIDE SEQUENCE [LARGE SCALE GENOMIC DNA]</scope>
    <source>
        <strain evidence="2 3">PL171</strain>
    </source>
</reference>
<accession>A0A1Y2HTX5</accession>
<evidence type="ECO:0000256" key="1">
    <source>
        <dbReference type="SAM" id="MobiDB-lite"/>
    </source>
</evidence>
<keyword evidence="3" id="KW-1185">Reference proteome</keyword>
<name>A0A1Y2HTX5_9FUNG</name>
<proteinExistence type="predicted"/>
<feature type="region of interest" description="Disordered" evidence="1">
    <location>
        <begin position="224"/>
        <end position="247"/>
    </location>
</feature>
<evidence type="ECO:0000313" key="2">
    <source>
        <dbReference type="EMBL" id="ORZ38046.1"/>
    </source>
</evidence>
<feature type="region of interest" description="Disordered" evidence="1">
    <location>
        <begin position="51"/>
        <end position="71"/>
    </location>
</feature>
<sequence length="408" mass="44041">MMYTIYVVFDDTVVPLRAVDLHSGHTLRSRRVEIKLVTHDDLFQAFFSRPITPGAPGQQPQPSSSPLAMSGMDAGGAGTGCEWVTEEAKERMLKLCSTGKNCFSAKTPERPFEHVQSYLALVPWDQPQVILSSTELGRLFDVACGVSTALLTFLNHDGFRDKFSSGLLRSLVQAGLSLPFNDERHQFLQSIYEANLKGAHEFLTSILQTRTIVAPISPTFVSTPPAAASGHGSLVGSSPSPPPQPSNSVNMYHAQQMQQFPHPLSQHVLMGTMGQYVSSPSGYLVVSSPSTPSALATEFGSYQEGFTKTMLPSRDSGVFDYAFGQYHESQQKSMNPYQDTSSSAGAAAAQGPAWAVISGYSSHLQRKQSTSPPLSSYETSPTSPSPAGPISQPPHPFRLVLPRLASTT</sequence>
<comment type="caution">
    <text evidence="2">The sequence shown here is derived from an EMBL/GenBank/DDBJ whole genome shotgun (WGS) entry which is preliminary data.</text>
</comment>
<dbReference type="OrthoDB" id="336240at2759"/>
<dbReference type="STRING" id="765915.A0A1Y2HTX5"/>
<feature type="region of interest" description="Disordered" evidence="1">
    <location>
        <begin position="365"/>
        <end position="408"/>
    </location>
</feature>